<dbReference type="Pfam" id="PF02515">
    <property type="entry name" value="CoA_transf_3"/>
    <property type="match status" value="1"/>
</dbReference>
<dbReference type="InterPro" id="IPR050509">
    <property type="entry name" value="CoA-transferase_III"/>
</dbReference>
<sequence length="403" mass="43649">MTTVSLFSDLKVIDCGSYIAAPAATTIMADLGADVVKIEPPGPGDPYRDLPRLPGNPVCEHDYAWLLDAHSKRGLALNLSSAEGQRVLHQLVENADVFVTNYPLRVRDKLHIDYATLSAMNERLIYGSFTGYGETGPEAAKPGFDATSYWARSGMMDLVRDSPAAVPARAVVGQGDHPSAMTLYAGIVTALYLRERTGRGTQVSSSLLANGVWANSYMATAALCGAEFIPRPPRGQLFNALSCHYQCADEKWLLLTILNEDRHWPVLVRCLEQEDLLTDERFGSKPDRLRNARDLIAILDEAFGRHDRAHWARVLGENGIVFDIVAESADLPDDAQLRAGGLVAHFPDDDRVATIAAPFRLDGVDPLPPRLPPAVGEHTDEVLAELGYDAAAIAALRAGGAVS</sequence>
<dbReference type="SUPFAM" id="SSF89796">
    <property type="entry name" value="CoA-transferase family III (CaiB/BaiF)"/>
    <property type="match status" value="1"/>
</dbReference>
<dbReference type="InterPro" id="IPR003673">
    <property type="entry name" value="CoA-Trfase_fam_III"/>
</dbReference>
<name>A0A077M0U0_9MICO</name>
<evidence type="ECO:0000313" key="1">
    <source>
        <dbReference type="EMBL" id="CCH78692.1"/>
    </source>
</evidence>
<keyword evidence="2" id="KW-1185">Reference proteome</keyword>
<dbReference type="AlphaFoldDB" id="A0A077M0U0"/>
<dbReference type="InterPro" id="IPR044855">
    <property type="entry name" value="CoA-Trfase_III_dom3_sf"/>
</dbReference>
<dbReference type="Gene3D" id="3.30.1540.10">
    <property type="entry name" value="formyl-coa transferase, domain 3"/>
    <property type="match status" value="1"/>
</dbReference>
<reference evidence="1 2" key="1">
    <citation type="journal article" date="2013" name="ISME J.">
        <title>A metabolic model for members of the genus Tetrasphaera involved in enhanced biological phosphorus removal.</title>
        <authorList>
            <person name="Kristiansen R."/>
            <person name="Nguyen H.T.T."/>
            <person name="Saunders A.M."/>
            <person name="Nielsen J.L."/>
            <person name="Wimmer R."/>
            <person name="Le V.Q."/>
            <person name="McIlroy S.J."/>
            <person name="Petrovski S."/>
            <person name="Seviour R.J."/>
            <person name="Calteau A."/>
            <person name="Nielsen K.L."/>
            <person name="Nielsen P.H."/>
        </authorList>
    </citation>
    <scope>NUCLEOTIDE SEQUENCE [LARGE SCALE GENOMIC DNA]</scope>
    <source>
        <strain evidence="1 2">T1-X7</strain>
    </source>
</reference>
<protein>
    <recommendedName>
        <fullName evidence="3">L-carnitine dehydratase/bile acid-inducible protein F</fullName>
    </recommendedName>
</protein>
<dbReference type="Proteomes" id="UP000035721">
    <property type="component" value="Unassembled WGS sequence"/>
</dbReference>
<accession>A0A077M0U0</accession>
<dbReference type="PANTHER" id="PTHR48228:SF2">
    <property type="entry name" value="E-CINNAMOYL-COA:R-PHENYLLACTATE COA TRANSFERASE LARGE SUBUNIT"/>
    <property type="match status" value="1"/>
</dbReference>
<evidence type="ECO:0000313" key="2">
    <source>
        <dbReference type="Proteomes" id="UP000035721"/>
    </source>
</evidence>
<dbReference type="InterPro" id="IPR023606">
    <property type="entry name" value="CoA-Trfase_III_dom_1_sf"/>
</dbReference>
<dbReference type="GO" id="GO:0003824">
    <property type="term" value="F:catalytic activity"/>
    <property type="evidence" value="ECO:0007669"/>
    <property type="project" value="InterPro"/>
</dbReference>
<proteinExistence type="predicted"/>
<comment type="caution">
    <text evidence="1">The sequence shown here is derived from an EMBL/GenBank/DDBJ whole genome shotgun (WGS) entry which is preliminary data.</text>
</comment>
<gene>
    <name evidence="1" type="ORF">BN12_3200002</name>
</gene>
<dbReference type="EMBL" id="CAJB01000247">
    <property type="protein sequence ID" value="CCH78692.1"/>
    <property type="molecule type" value="Genomic_DNA"/>
</dbReference>
<dbReference type="STRING" id="1194083.BN12_3200002"/>
<dbReference type="Gene3D" id="3.40.50.10540">
    <property type="entry name" value="Crotonobetainyl-coa:carnitine coa-transferase, domain 1"/>
    <property type="match status" value="1"/>
</dbReference>
<evidence type="ECO:0008006" key="3">
    <source>
        <dbReference type="Google" id="ProtNLM"/>
    </source>
</evidence>
<organism evidence="1 2">
    <name type="scientific">Nostocoides japonicum T1-X7</name>
    <dbReference type="NCBI Taxonomy" id="1194083"/>
    <lineage>
        <taxon>Bacteria</taxon>
        <taxon>Bacillati</taxon>
        <taxon>Actinomycetota</taxon>
        <taxon>Actinomycetes</taxon>
        <taxon>Micrococcales</taxon>
        <taxon>Intrasporangiaceae</taxon>
        <taxon>Nostocoides</taxon>
    </lineage>
</organism>
<dbReference type="PANTHER" id="PTHR48228">
    <property type="entry name" value="SUCCINYL-COA--D-CITRAMALATE COA-TRANSFERASE"/>
    <property type="match status" value="1"/>
</dbReference>